<comment type="caution">
    <text evidence="1">The sequence shown here is derived from an EMBL/GenBank/DDBJ whole genome shotgun (WGS) entry which is preliminary data.</text>
</comment>
<sequence length="67" mass="7420">MFTASGNEPVGYLPFVGASARGAPSGLLTNGIWFRTYDSANNAYHGQTTQLPWPQRYAQIRSEKRKS</sequence>
<reference evidence="1" key="1">
    <citation type="submission" date="2020-08" db="EMBL/GenBank/DDBJ databases">
        <title>Multicomponent nature underlies the extraordinary mechanical properties of spider dragline silk.</title>
        <authorList>
            <person name="Kono N."/>
            <person name="Nakamura H."/>
            <person name="Mori M."/>
            <person name="Yoshida Y."/>
            <person name="Ohtoshi R."/>
            <person name="Malay A.D."/>
            <person name="Moran D.A.P."/>
            <person name="Tomita M."/>
            <person name="Numata K."/>
            <person name="Arakawa K."/>
        </authorList>
    </citation>
    <scope>NUCLEOTIDE SEQUENCE</scope>
</reference>
<gene>
    <name evidence="1" type="ORF">NPIL_340671</name>
</gene>
<evidence type="ECO:0000313" key="2">
    <source>
        <dbReference type="Proteomes" id="UP000887013"/>
    </source>
</evidence>
<dbReference type="EMBL" id="BMAW01096841">
    <property type="protein sequence ID" value="GFS76707.1"/>
    <property type="molecule type" value="Genomic_DNA"/>
</dbReference>
<name>A0A8X6MT81_NEPPI</name>
<accession>A0A8X6MT81</accession>
<protein>
    <submittedName>
        <fullName evidence="1">Uncharacterized protein</fullName>
    </submittedName>
</protein>
<evidence type="ECO:0000313" key="1">
    <source>
        <dbReference type="EMBL" id="GFS76707.1"/>
    </source>
</evidence>
<keyword evidence="2" id="KW-1185">Reference proteome</keyword>
<dbReference type="AlphaFoldDB" id="A0A8X6MT81"/>
<proteinExistence type="predicted"/>
<organism evidence="1 2">
    <name type="scientific">Nephila pilipes</name>
    <name type="common">Giant wood spider</name>
    <name type="synonym">Nephila maculata</name>
    <dbReference type="NCBI Taxonomy" id="299642"/>
    <lineage>
        <taxon>Eukaryota</taxon>
        <taxon>Metazoa</taxon>
        <taxon>Ecdysozoa</taxon>
        <taxon>Arthropoda</taxon>
        <taxon>Chelicerata</taxon>
        <taxon>Arachnida</taxon>
        <taxon>Araneae</taxon>
        <taxon>Araneomorphae</taxon>
        <taxon>Entelegynae</taxon>
        <taxon>Araneoidea</taxon>
        <taxon>Nephilidae</taxon>
        <taxon>Nephila</taxon>
    </lineage>
</organism>
<dbReference type="Proteomes" id="UP000887013">
    <property type="component" value="Unassembled WGS sequence"/>
</dbReference>